<dbReference type="Proteomes" id="UP000256845">
    <property type="component" value="Unassembled WGS sequence"/>
</dbReference>
<feature type="repeat" description="TPR" evidence="3">
    <location>
        <begin position="76"/>
        <end position="109"/>
    </location>
</feature>
<dbReference type="Gene3D" id="1.25.40.10">
    <property type="entry name" value="Tetratricopeptide repeat domain"/>
    <property type="match status" value="1"/>
</dbReference>
<name>A0A3D9HXG3_9PROT</name>
<dbReference type="InterPro" id="IPR011717">
    <property type="entry name" value="TPR-4"/>
</dbReference>
<keyword evidence="5" id="KW-1185">Reference proteome</keyword>
<keyword evidence="2 3" id="KW-0802">TPR repeat</keyword>
<dbReference type="Pfam" id="PF13432">
    <property type="entry name" value="TPR_16"/>
    <property type="match status" value="1"/>
</dbReference>
<protein>
    <submittedName>
        <fullName evidence="4">Tetratricopeptide repeat protein</fullName>
    </submittedName>
</protein>
<dbReference type="PANTHER" id="PTHR45586:SF1">
    <property type="entry name" value="LIPOPOLYSACCHARIDE ASSEMBLY PROTEIN B"/>
    <property type="match status" value="1"/>
</dbReference>
<evidence type="ECO:0000256" key="2">
    <source>
        <dbReference type="ARBA" id="ARBA00022803"/>
    </source>
</evidence>
<dbReference type="EMBL" id="QRDW01000001">
    <property type="protein sequence ID" value="RED54187.1"/>
    <property type="molecule type" value="Genomic_DNA"/>
</dbReference>
<organism evidence="4 5">
    <name type="scientific">Aestuariispira insulae</name>
    <dbReference type="NCBI Taxonomy" id="1461337"/>
    <lineage>
        <taxon>Bacteria</taxon>
        <taxon>Pseudomonadati</taxon>
        <taxon>Pseudomonadota</taxon>
        <taxon>Alphaproteobacteria</taxon>
        <taxon>Rhodospirillales</taxon>
        <taxon>Kiloniellaceae</taxon>
        <taxon>Aestuariispira</taxon>
    </lineage>
</organism>
<gene>
    <name evidence="4" type="ORF">DFP90_101990</name>
</gene>
<reference evidence="4 5" key="1">
    <citation type="submission" date="2018-07" db="EMBL/GenBank/DDBJ databases">
        <title>Genomic Encyclopedia of Type Strains, Phase III (KMG-III): the genomes of soil and plant-associated and newly described type strains.</title>
        <authorList>
            <person name="Whitman W."/>
        </authorList>
    </citation>
    <scope>NUCLEOTIDE SEQUENCE [LARGE SCALE GENOMIC DNA]</scope>
    <source>
        <strain evidence="4 5">CECT 8488</strain>
    </source>
</reference>
<dbReference type="OrthoDB" id="6193797at2"/>
<dbReference type="InterPro" id="IPR011990">
    <property type="entry name" value="TPR-like_helical_dom_sf"/>
</dbReference>
<feature type="repeat" description="TPR" evidence="3">
    <location>
        <begin position="42"/>
        <end position="75"/>
    </location>
</feature>
<proteinExistence type="predicted"/>
<comment type="caution">
    <text evidence="4">The sequence shown here is derived from an EMBL/GenBank/DDBJ whole genome shotgun (WGS) entry which is preliminary data.</text>
</comment>
<evidence type="ECO:0000313" key="4">
    <source>
        <dbReference type="EMBL" id="RED54187.1"/>
    </source>
</evidence>
<dbReference type="PROSITE" id="PS50005">
    <property type="entry name" value="TPR"/>
    <property type="match status" value="2"/>
</dbReference>
<dbReference type="Pfam" id="PF14559">
    <property type="entry name" value="TPR_19"/>
    <property type="match status" value="1"/>
</dbReference>
<accession>A0A3D9HXG3</accession>
<dbReference type="SMART" id="SM00028">
    <property type="entry name" value="TPR"/>
    <property type="match status" value="3"/>
</dbReference>
<dbReference type="PANTHER" id="PTHR45586">
    <property type="entry name" value="TPR REPEAT-CONTAINING PROTEIN PA4667"/>
    <property type="match status" value="1"/>
</dbReference>
<dbReference type="GO" id="GO:0042802">
    <property type="term" value="F:identical protein binding"/>
    <property type="evidence" value="ECO:0007669"/>
    <property type="project" value="InterPro"/>
</dbReference>
<dbReference type="AlphaFoldDB" id="A0A3D9HXG3"/>
<dbReference type="SUPFAM" id="SSF48452">
    <property type="entry name" value="TPR-like"/>
    <property type="match status" value="1"/>
</dbReference>
<sequence>MAGTLEKLAKVTAQAVEAHQAGQSDKAERLFRKAAAMKPPQPQALYNLGVFLRQAGKPREALAAFNKVLTASPDHLGALVESGFARLSLSDIELAVGLFSQALEISPEDPDALAGLAQSAFQAGDWERSVAGYENLARQTGLGEEAQLIRIRALLETGRADQARSLVTMLGQARPALAGDLLKAVTRRARGGFSLNEEKLANELGISVS</sequence>
<dbReference type="Pfam" id="PF07721">
    <property type="entry name" value="TPR_4"/>
    <property type="match status" value="1"/>
</dbReference>
<keyword evidence="1" id="KW-0677">Repeat</keyword>
<dbReference type="RefSeq" id="WP_115935257.1">
    <property type="nucleotide sequence ID" value="NZ_QRDW01000001.1"/>
</dbReference>
<dbReference type="InterPro" id="IPR019734">
    <property type="entry name" value="TPR_rpt"/>
</dbReference>
<dbReference type="InterPro" id="IPR051012">
    <property type="entry name" value="CellSynth/LPSAsmb/PSIAsmb"/>
</dbReference>
<evidence type="ECO:0000256" key="3">
    <source>
        <dbReference type="PROSITE-ProRule" id="PRU00339"/>
    </source>
</evidence>
<evidence type="ECO:0000313" key="5">
    <source>
        <dbReference type="Proteomes" id="UP000256845"/>
    </source>
</evidence>
<evidence type="ECO:0000256" key="1">
    <source>
        <dbReference type="ARBA" id="ARBA00022737"/>
    </source>
</evidence>